<comment type="subcellular location">
    <subcellularLocation>
        <location evidence="1">Membrane</location>
        <topology evidence="1">Multi-pass membrane protein</topology>
    </subcellularLocation>
</comment>
<organism evidence="6 7">
    <name type="scientific">Alkalibacter rhizosphaerae</name>
    <dbReference type="NCBI Taxonomy" id="2815577"/>
    <lineage>
        <taxon>Bacteria</taxon>
        <taxon>Bacillati</taxon>
        <taxon>Bacillota</taxon>
        <taxon>Clostridia</taxon>
        <taxon>Eubacteriales</taxon>
        <taxon>Eubacteriaceae</taxon>
        <taxon>Alkalibacter</taxon>
    </lineage>
</organism>
<keyword evidence="3 5" id="KW-1133">Transmembrane helix</keyword>
<evidence type="ECO:0000256" key="5">
    <source>
        <dbReference type="SAM" id="Phobius"/>
    </source>
</evidence>
<keyword evidence="4 5" id="KW-0472">Membrane</keyword>
<dbReference type="Pfam" id="PF05105">
    <property type="entry name" value="Phage_holin_4_1"/>
    <property type="match status" value="1"/>
</dbReference>
<evidence type="ECO:0000256" key="1">
    <source>
        <dbReference type="ARBA" id="ARBA00004141"/>
    </source>
</evidence>
<reference evidence="6" key="1">
    <citation type="submission" date="2021-03" db="EMBL/GenBank/DDBJ databases">
        <title>Alkalibacter marinus sp. nov., isolated from tidal flat sediment.</title>
        <authorList>
            <person name="Namirimu T."/>
            <person name="Yang J.-A."/>
            <person name="Yang S.-H."/>
            <person name="Kim Y.-J."/>
            <person name="Kwon K.K."/>
        </authorList>
    </citation>
    <scope>NUCLEOTIDE SEQUENCE</scope>
    <source>
        <strain evidence="6">ES005</strain>
    </source>
</reference>
<keyword evidence="7" id="KW-1185">Reference proteome</keyword>
<name>A0A975AJ12_9FIRM</name>
<dbReference type="KEGG" id="alka:J0B03_07355"/>
<dbReference type="NCBIfam" id="TIGR01593">
    <property type="entry name" value="holin_tox_secr"/>
    <property type="match status" value="1"/>
</dbReference>
<sequence length="140" mass="15031">MKPVENAFMVGSMAAIVQLFGGWDALMNGLLVFISVDYLTGLMAAIVQKKLSSKTGFAGLLKKIVILMLVLIAAQVDRISGNGEPYFRMATALFYIANEGISILENAALMGLPIPKVLRNILVGMQEAGAVERSQQNNGQ</sequence>
<dbReference type="EMBL" id="CP071444">
    <property type="protein sequence ID" value="QSX09683.1"/>
    <property type="molecule type" value="Genomic_DNA"/>
</dbReference>
<dbReference type="AlphaFoldDB" id="A0A975AJ12"/>
<accession>A0A975AJ12</accession>
<dbReference type="Proteomes" id="UP000663499">
    <property type="component" value="Chromosome"/>
</dbReference>
<proteinExistence type="predicted"/>
<feature type="transmembrane region" description="Helical" evidence="5">
    <location>
        <begin position="59"/>
        <end position="76"/>
    </location>
</feature>
<keyword evidence="2 5" id="KW-0812">Transmembrane</keyword>
<evidence type="ECO:0000256" key="3">
    <source>
        <dbReference type="ARBA" id="ARBA00022989"/>
    </source>
</evidence>
<dbReference type="InterPro" id="IPR006480">
    <property type="entry name" value="Phage_holin_4_1"/>
</dbReference>
<evidence type="ECO:0000313" key="6">
    <source>
        <dbReference type="EMBL" id="QSX09683.1"/>
    </source>
</evidence>
<evidence type="ECO:0000256" key="4">
    <source>
        <dbReference type="ARBA" id="ARBA00023136"/>
    </source>
</evidence>
<protein>
    <submittedName>
        <fullName evidence="6">Phage holin family protein</fullName>
    </submittedName>
</protein>
<gene>
    <name evidence="6" type="ORF">J0B03_07355</name>
</gene>
<feature type="transmembrane region" description="Helical" evidence="5">
    <location>
        <begin position="29"/>
        <end position="47"/>
    </location>
</feature>
<evidence type="ECO:0000313" key="7">
    <source>
        <dbReference type="Proteomes" id="UP000663499"/>
    </source>
</evidence>
<evidence type="ECO:0000256" key="2">
    <source>
        <dbReference type="ARBA" id="ARBA00022692"/>
    </source>
</evidence>
<dbReference type="GO" id="GO:0016020">
    <property type="term" value="C:membrane"/>
    <property type="evidence" value="ECO:0007669"/>
    <property type="project" value="UniProtKB-SubCell"/>
</dbReference>